<proteinExistence type="predicted"/>
<evidence type="ECO:0000313" key="1">
    <source>
        <dbReference type="EMBL" id="KAL0385913.1"/>
    </source>
</evidence>
<reference evidence="1" key="2">
    <citation type="journal article" date="2024" name="Plant">
        <title>Genomic evolution and insights into agronomic trait innovations of Sesamum species.</title>
        <authorList>
            <person name="Miao H."/>
            <person name="Wang L."/>
            <person name="Qu L."/>
            <person name="Liu H."/>
            <person name="Sun Y."/>
            <person name="Le M."/>
            <person name="Wang Q."/>
            <person name="Wei S."/>
            <person name="Zheng Y."/>
            <person name="Lin W."/>
            <person name="Duan Y."/>
            <person name="Cao H."/>
            <person name="Xiong S."/>
            <person name="Wang X."/>
            <person name="Wei L."/>
            <person name="Li C."/>
            <person name="Ma Q."/>
            <person name="Ju M."/>
            <person name="Zhao R."/>
            <person name="Li G."/>
            <person name="Mu C."/>
            <person name="Tian Q."/>
            <person name="Mei H."/>
            <person name="Zhang T."/>
            <person name="Gao T."/>
            <person name="Zhang H."/>
        </authorList>
    </citation>
    <scope>NUCLEOTIDE SEQUENCE</scope>
    <source>
        <strain evidence="1">G02</strain>
    </source>
</reference>
<sequence length="99" mass="11000">MMGMPCGIIARCRQIEWASNLRCDPTPTRHRGRLRRRRGPTMQRVVGHETGVAAHAELCNAEAERGCSLTSKDALAGSEIVRETYGGRLASQGRPQKRR</sequence>
<gene>
    <name evidence="1" type="ORF">Sradi_2985600</name>
</gene>
<comment type="caution">
    <text evidence="1">The sequence shown here is derived from an EMBL/GenBank/DDBJ whole genome shotgun (WGS) entry which is preliminary data.</text>
</comment>
<reference evidence="1" key="1">
    <citation type="submission" date="2020-06" db="EMBL/GenBank/DDBJ databases">
        <authorList>
            <person name="Li T."/>
            <person name="Hu X."/>
            <person name="Zhang T."/>
            <person name="Song X."/>
            <person name="Zhang H."/>
            <person name="Dai N."/>
            <person name="Sheng W."/>
            <person name="Hou X."/>
            <person name="Wei L."/>
        </authorList>
    </citation>
    <scope>NUCLEOTIDE SEQUENCE</scope>
    <source>
        <strain evidence="1">G02</strain>
        <tissue evidence="1">Leaf</tissue>
    </source>
</reference>
<dbReference type="EMBL" id="JACGWJ010000012">
    <property type="protein sequence ID" value="KAL0385913.1"/>
    <property type="molecule type" value="Genomic_DNA"/>
</dbReference>
<protein>
    <submittedName>
        <fullName evidence="1">Uncharacterized protein</fullName>
    </submittedName>
</protein>
<organism evidence="1">
    <name type="scientific">Sesamum radiatum</name>
    <name type="common">Black benniseed</name>
    <dbReference type="NCBI Taxonomy" id="300843"/>
    <lineage>
        <taxon>Eukaryota</taxon>
        <taxon>Viridiplantae</taxon>
        <taxon>Streptophyta</taxon>
        <taxon>Embryophyta</taxon>
        <taxon>Tracheophyta</taxon>
        <taxon>Spermatophyta</taxon>
        <taxon>Magnoliopsida</taxon>
        <taxon>eudicotyledons</taxon>
        <taxon>Gunneridae</taxon>
        <taxon>Pentapetalae</taxon>
        <taxon>asterids</taxon>
        <taxon>lamiids</taxon>
        <taxon>Lamiales</taxon>
        <taxon>Pedaliaceae</taxon>
        <taxon>Sesamum</taxon>
    </lineage>
</organism>
<dbReference type="AlphaFoldDB" id="A0AAW2S0M8"/>
<name>A0AAW2S0M8_SESRA</name>
<accession>A0AAW2S0M8</accession>